<dbReference type="Gene3D" id="3.30.420.10">
    <property type="entry name" value="Ribonuclease H-like superfamily/Ribonuclease H"/>
    <property type="match status" value="1"/>
</dbReference>
<feature type="region of interest" description="Disordered" evidence="1">
    <location>
        <begin position="279"/>
        <end position="298"/>
    </location>
</feature>
<dbReference type="AlphaFoldDB" id="A0A9P6M108"/>
<protein>
    <recommendedName>
        <fullName evidence="2">3'-5' exonuclease domain-containing protein</fullName>
    </recommendedName>
</protein>
<sequence length="965" mass="107513">MHTAFPTDGPKKPAAAPSTAYVSPRTIKQAVADNNAFLLGQSLLTSFTNHIEYEKERTLGNVTVIQDSIAAALRYHVDPPMFVINALITVGTVTAIKNLDADFELAISELLIASLNQYVQWRRDNPDLQMTTTPSPTPSDDAEESSSSQYGFEFEPHPVGDQKQTTELDDLIALEDLDDLDVKFNIYTPSRSRRSPQCLIEPQLTGSTATNLLNDDRDLSSFNDVSVLRPAATDLIDLSNWDNLSASSTVFSPSSGGALPSPSPQNLMASSLLIQEDDEVDDHDEEEDPNSSYQSASSILEVDLQQLDVTNTVLPQRQDGKNDIGSDLAELLEIFDKHFRPQKQHQDHDGEDDEYEGRQEKKEDDRTNGNVSEFQRDDKVCETVLEETESVVRLIQSKHQEKILAEILRGKNILQVYASLEVMEMEQALLRRAKGYDNETYGSLLSSQLYHMRRFRECALVSAKYLERDLDLERELLPILLEMVDQDTIHRYVDNSLDVCYRVLSHINHQLSFQFYYWGLVSPELTRALQPEFSDIPPIRGAGKARTQAGLVEIAMGLVMRFDLESEQESFAFLHLFVKFCTVVSLLEPSQSPSPSSSPYAFGSSTSLTSSAVSSTTSLTEDSSSVTSNGTLTKSKNRSKDYSLKANWRFFHVVLDIVRDSLTLKQMTIYHCIGKRDLITAEFFATKLGMVDYYQEKLELGSNSSILPLASASSLSSTSAERIGSINGSAWNVLYRPQVNGAVPSSAPAKAIAITASSVYQLPQNVKVVFVDRMEQLEIVSSTLSMSTVVAMDTEWLPQIKAYEKLSKGLRTAVLQLACDYQSTIFIVDTIAFLEGPDEGTRLVEVLCKLFCNMSTIKLDLKFVWIKNRERTSHDEQPLDGDPIPPAGGTELEGWSFIPAVQGMQLTPGGLSGLLNRICGVKLDKTQQCSNWEQRPLTERQCEYAAADVWCILDIFAILKTLTLM</sequence>
<feature type="compositionally biased region" description="Acidic residues" evidence="1">
    <location>
        <begin position="279"/>
        <end position="289"/>
    </location>
</feature>
<evidence type="ECO:0000313" key="4">
    <source>
        <dbReference type="Proteomes" id="UP000738359"/>
    </source>
</evidence>
<proteinExistence type="predicted"/>
<evidence type="ECO:0000259" key="2">
    <source>
        <dbReference type="Pfam" id="PF01612"/>
    </source>
</evidence>
<comment type="caution">
    <text evidence="3">The sequence shown here is derived from an EMBL/GenBank/DDBJ whole genome shotgun (WGS) entry which is preliminary data.</text>
</comment>
<name>A0A9P6M108_MORAP</name>
<dbReference type="GO" id="GO:0003676">
    <property type="term" value="F:nucleic acid binding"/>
    <property type="evidence" value="ECO:0007669"/>
    <property type="project" value="InterPro"/>
</dbReference>
<dbReference type="EMBL" id="JAAAHY010000714">
    <property type="protein sequence ID" value="KAF9958658.1"/>
    <property type="molecule type" value="Genomic_DNA"/>
</dbReference>
<dbReference type="GO" id="GO:0008408">
    <property type="term" value="F:3'-5' exonuclease activity"/>
    <property type="evidence" value="ECO:0007669"/>
    <property type="project" value="InterPro"/>
</dbReference>
<feature type="domain" description="3'-5' exonuclease" evidence="2">
    <location>
        <begin position="910"/>
        <end position="961"/>
    </location>
</feature>
<dbReference type="InterPro" id="IPR012337">
    <property type="entry name" value="RNaseH-like_sf"/>
</dbReference>
<reference evidence="3" key="1">
    <citation type="journal article" date="2020" name="Fungal Divers.">
        <title>Resolving the Mortierellaceae phylogeny through synthesis of multi-gene phylogenetics and phylogenomics.</title>
        <authorList>
            <person name="Vandepol N."/>
            <person name="Liber J."/>
            <person name="Desiro A."/>
            <person name="Na H."/>
            <person name="Kennedy M."/>
            <person name="Barry K."/>
            <person name="Grigoriev I.V."/>
            <person name="Miller A.N."/>
            <person name="O'Donnell K."/>
            <person name="Stajich J.E."/>
            <person name="Bonito G."/>
        </authorList>
    </citation>
    <scope>NUCLEOTIDE SEQUENCE</scope>
    <source>
        <strain evidence="3">CK1249</strain>
    </source>
</reference>
<dbReference type="InterPro" id="IPR002562">
    <property type="entry name" value="3'-5'_exonuclease_dom"/>
</dbReference>
<dbReference type="PANTHER" id="PTHR47765:SF2">
    <property type="entry name" value="EXONUCLEASE MUT-7 HOMOLOG"/>
    <property type="match status" value="1"/>
</dbReference>
<dbReference type="OrthoDB" id="5376140at2759"/>
<dbReference type="InterPro" id="IPR052408">
    <property type="entry name" value="Exonuclease_MUT-7-like"/>
</dbReference>
<evidence type="ECO:0000256" key="1">
    <source>
        <dbReference type="SAM" id="MobiDB-lite"/>
    </source>
</evidence>
<feature type="region of interest" description="Disordered" evidence="1">
    <location>
        <begin position="339"/>
        <end position="373"/>
    </location>
</feature>
<dbReference type="GO" id="GO:0006139">
    <property type="term" value="P:nucleobase-containing compound metabolic process"/>
    <property type="evidence" value="ECO:0007669"/>
    <property type="project" value="InterPro"/>
</dbReference>
<feature type="compositionally biased region" description="Basic and acidic residues" evidence="1">
    <location>
        <begin position="339"/>
        <end position="348"/>
    </location>
</feature>
<gene>
    <name evidence="3" type="ORF">BGZ70_009127</name>
</gene>
<keyword evidence="4" id="KW-1185">Reference proteome</keyword>
<feature type="region of interest" description="Disordered" evidence="1">
    <location>
        <begin position="126"/>
        <end position="162"/>
    </location>
</feature>
<organism evidence="3 4">
    <name type="scientific">Mortierella alpina</name>
    <name type="common">Oleaginous fungus</name>
    <name type="synonym">Mortierella renispora</name>
    <dbReference type="NCBI Taxonomy" id="64518"/>
    <lineage>
        <taxon>Eukaryota</taxon>
        <taxon>Fungi</taxon>
        <taxon>Fungi incertae sedis</taxon>
        <taxon>Mucoromycota</taxon>
        <taxon>Mortierellomycotina</taxon>
        <taxon>Mortierellomycetes</taxon>
        <taxon>Mortierellales</taxon>
        <taxon>Mortierellaceae</taxon>
        <taxon>Mortierella</taxon>
    </lineage>
</organism>
<dbReference type="SUPFAM" id="SSF53098">
    <property type="entry name" value="Ribonuclease H-like"/>
    <property type="match status" value="1"/>
</dbReference>
<dbReference type="PANTHER" id="PTHR47765">
    <property type="entry name" value="3'-5' EXONUCLEASE DOMAIN-CONTAINING PROTEIN"/>
    <property type="match status" value="1"/>
</dbReference>
<dbReference type="Pfam" id="PF01612">
    <property type="entry name" value="DNA_pol_A_exo1"/>
    <property type="match status" value="1"/>
</dbReference>
<feature type="compositionally biased region" description="Basic and acidic residues" evidence="1">
    <location>
        <begin position="356"/>
        <end position="367"/>
    </location>
</feature>
<dbReference type="Proteomes" id="UP000738359">
    <property type="component" value="Unassembled WGS sequence"/>
</dbReference>
<dbReference type="InterPro" id="IPR036397">
    <property type="entry name" value="RNaseH_sf"/>
</dbReference>
<evidence type="ECO:0000313" key="3">
    <source>
        <dbReference type="EMBL" id="KAF9958658.1"/>
    </source>
</evidence>
<accession>A0A9P6M108</accession>